<dbReference type="AlphaFoldDB" id="A0A942Z6R9"/>
<dbReference type="PROSITE" id="PS51257">
    <property type="entry name" value="PROKAR_LIPOPROTEIN"/>
    <property type="match status" value="1"/>
</dbReference>
<evidence type="ECO:0000313" key="2">
    <source>
        <dbReference type="Proteomes" id="UP000724672"/>
    </source>
</evidence>
<accession>A0A942Z6R9</accession>
<gene>
    <name evidence="1" type="ORF">GOQ27_05350</name>
</gene>
<dbReference type="RefSeq" id="WP_203365804.1">
    <property type="nucleotide sequence ID" value="NZ_WSFT01000022.1"/>
</dbReference>
<comment type="caution">
    <text evidence="1">The sequence shown here is derived from an EMBL/GenBank/DDBJ whole genome shotgun (WGS) entry which is preliminary data.</text>
</comment>
<evidence type="ECO:0000313" key="1">
    <source>
        <dbReference type="EMBL" id="MBS4537877.1"/>
    </source>
</evidence>
<name>A0A942Z6R9_9FIRM</name>
<sequence length="340" mass="38236">MKKLTILISILSITLLFGCKSKDEEISVKDDEQPIIESNIVENEDNLDKINPLFDTSELQPSDKEIFFNDELNKFENTISKAPLRNDSSGILVDFHSSYEALGFDSEVVRTDEDIKAIASDGNRSIYIAINIENNIKSISINGESLDDDSYKMYILSNEDVDPDRADLLVPLDFIAKSIDSPIVEGKTKGSLLLNDKLRTKNEEDKKDDSKTKSTENIFSDLGVKIGDSLKQAVNTFGKYGESGEYQGSTYYSFDHVTVFADPDTSVIESIGIFDNKYSIDGIKVGDSIEKVYEKAEEKESLEEFEGSWIVFYQDYKGYKAEFTLDSDKTTITAITIYQQ</sequence>
<evidence type="ECO:0008006" key="3">
    <source>
        <dbReference type="Google" id="ProtNLM"/>
    </source>
</evidence>
<dbReference type="Proteomes" id="UP000724672">
    <property type="component" value="Unassembled WGS sequence"/>
</dbReference>
<reference evidence="1" key="1">
    <citation type="submission" date="2019-12" db="EMBL/GenBank/DDBJ databases">
        <title>Clostridiaceae gen. nov. sp. nov., isolated from sediment in Xinjiang, China.</title>
        <authorList>
            <person name="Zhang R."/>
        </authorList>
    </citation>
    <scope>NUCLEOTIDE SEQUENCE</scope>
    <source>
        <strain evidence="1">D2Q-11</strain>
    </source>
</reference>
<dbReference type="EMBL" id="WSFT01000022">
    <property type="protein sequence ID" value="MBS4537877.1"/>
    <property type="molecule type" value="Genomic_DNA"/>
</dbReference>
<keyword evidence="2" id="KW-1185">Reference proteome</keyword>
<organism evidence="1 2">
    <name type="scientific">Anaeromonas frigoriresistens</name>
    <dbReference type="NCBI Taxonomy" id="2683708"/>
    <lineage>
        <taxon>Bacteria</taxon>
        <taxon>Bacillati</taxon>
        <taxon>Bacillota</taxon>
        <taxon>Tissierellia</taxon>
        <taxon>Tissierellales</taxon>
        <taxon>Thermohalobacteraceae</taxon>
        <taxon>Anaeromonas</taxon>
    </lineage>
</organism>
<proteinExistence type="predicted"/>
<protein>
    <recommendedName>
        <fullName evidence="3">DUF4309 domain-containing protein</fullName>
    </recommendedName>
</protein>